<dbReference type="OrthoDB" id="18884at2759"/>
<protein>
    <recommendedName>
        <fullName evidence="4">eIF3a PCI domain-containing protein</fullName>
    </recommendedName>
</protein>
<dbReference type="InterPro" id="IPR027512">
    <property type="entry name" value="EIF3A"/>
</dbReference>
<dbReference type="GO" id="GO:0003729">
    <property type="term" value="F:mRNA binding"/>
    <property type="evidence" value="ECO:0007669"/>
    <property type="project" value="TreeGrafter"/>
</dbReference>
<dbReference type="Pfam" id="PF22591">
    <property type="entry name" value="eIF3a_PCI_TPR-like"/>
    <property type="match status" value="1"/>
</dbReference>
<evidence type="ECO:0000259" key="4">
    <source>
        <dbReference type="Pfam" id="PF22591"/>
    </source>
</evidence>
<dbReference type="GO" id="GO:0003743">
    <property type="term" value="F:translation initiation factor activity"/>
    <property type="evidence" value="ECO:0007669"/>
    <property type="project" value="UniProtKB-KW"/>
</dbReference>
<dbReference type="GO" id="GO:0071541">
    <property type="term" value="C:eukaryotic translation initiation factor 3 complex, eIF3m"/>
    <property type="evidence" value="ECO:0007669"/>
    <property type="project" value="TreeGrafter"/>
</dbReference>
<keyword evidence="3" id="KW-0648">Protein biosynthesis</keyword>
<feature type="domain" description="eIF3a PCI" evidence="4">
    <location>
        <begin position="93"/>
        <end position="208"/>
    </location>
</feature>
<dbReference type="GO" id="GO:0002188">
    <property type="term" value="P:translation reinitiation"/>
    <property type="evidence" value="ECO:0007669"/>
    <property type="project" value="TreeGrafter"/>
</dbReference>
<proteinExistence type="predicted"/>
<name>A0A553QMK2_9TELE</name>
<dbReference type="EMBL" id="SRMA01025765">
    <property type="protein sequence ID" value="TRY91203.1"/>
    <property type="molecule type" value="Genomic_DNA"/>
</dbReference>
<dbReference type="GO" id="GO:0001732">
    <property type="term" value="P:formation of cytoplasmic translation initiation complex"/>
    <property type="evidence" value="ECO:0007669"/>
    <property type="project" value="TreeGrafter"/>
</dbReference>
<keyword evidence="2" id="KW-0396">Initiation factor</keyword>
<evidence type="ECO:0000313" key="6">
    <source>
        <dbReference type="Proteomes" id="UP000316079"/>
    </source>
</evidence>
<gene>
    <name evidence="5" type="ORF">DNTS_035387</name>
</gene>
<organism evidence="5 6">
    <name type="scientific">Danionella cerebrum</name>
    <dbReference type="NCBI Taxonomy" id="2873325"/>
    <lineage>
        <taxon>Eukaryota</taxon>
        <taxon>Metazoa</taxon>
        <taxon>Chordata</taxon>
        <taxon>Craniata</taxon>
        <taxon>Vertebrata</taxon>
        <taxon>Euteleostomi</taxon>
        <taxon>Actinopterygii</taxon>
        <taxon>Neopterygii</taxon>
        <taxon>Teleostei</taxon>
        <taxon>Ostariophysi</taxon>
        <taxon>Cypriniformes</taxon>
        <taxon>Danionidae</taxon>
        <taxon>Danioninae</taxon>
        <taxon>Danionella</taxon>
    </lineage>
</organism>
<evidence type="ECO:0000256" key="1">
    <source>
        <dbReference type="ARBA" id="ARBA00022490"/>
    </source>
</evidence>
<dbReference type="GO" id="GO:0071540">
    <property type="term" value="C:eukaryotic translation initiation factor 3 complex, eIF3e"/>
    <property type="evidence" value="ECO:0007669"/>
    <property type="project" value="TreeGrafter"/>
</dbReference>
<dbReference type="GO" id="GO:0043614">
    <property type="term" value="C:multi-eIF complex"/>
    <property type="evidence" value="ECO:0007669"/>
    <property type="project" value="TreeGrafter"/>
</dbReference>
<dbReference type="AlphaFoldDB" id="A0A553QMK2"/>
<keyword evidence="1" id="KW-0963">Cytoplasm</keyword>
<dbReference type="STRING" id="623744.A0A553QMK2"/>
<evidence type="ECO:0000256" key="3">
    <source>
        <dbReference type="ARBA" id="ARBA00022917"/>
    </source>
</evidence>
<keyword evidence="6" id="KW-1185">Reference proteome</keyword>
<comment type="caution">
    <text evidence="5">The sequence shown here is derived from an EMBL/GenBank/DDBJ whole genome shotgun (WGS) entry which is preliminary data.</text>
</comment>
<dbReference type="InterPro" id="IPR054711">
    <property type="entry name" value="eIF3a_PCI_TPR-like"/>
</dbReference>
<dbReference type="PANTHER" id="PTHR14005">
    <property type="entry name" value="EUKARYOTIC TRANSLATION INITIATION FACTOR 3, THETA SUBUNIT"/>
    <property type="match status" value="1"/>
</dbReference>
<accession>A0A553QMK2</accession>
<dbReference type="Proteomes" id="UP000316079">
    <property type="component" value="Unassembled WGS sequence"/>
</dbReference>
<evidence type="ECO:0000256" key="2">
    <source>
        <dbReference type="ARBA" id="ARBA00022540"/>
    </source>
</evidence>
<dbReference type="Gene3D" id="4.10.860.10">
    <property type="entry name" value="UVR domain"/>
    <property type="match status" value="1"/>
</dbReference>
<evidence type="ECO:0000313" key="5">
    <source>
        <dbReference type="EMBL" id="TRY91203.1"/>
    </source>
</evidence>
<dbReference type="PANTHER" id="PTHR14005:SF0">
    <property type="entry name" value="EUKARYOTIC TRANSLATION INITIATION FACTOR 3 SUBUNIT A"/>
    <property type="match status" value="1"/>
</dbReference>
<sequence length="210" mass="24981">MSSTEFLEVGKKQPALDVLYDVIKSKKHRTWQKIHEPIMLKYLELCVDLRKSHLAKEGLYQYKNICQQVNIKSLEDVVRAYLKLAEEKTETAKEESQQMDRTDRLLLTPWVKFLWESYRQCLDLLRNNSKVERLYHDIAQQAFKFCLQYTRKAEFRKLCDNLRMHLGQIQRHHNQSTAINLNNPESQSMHLETRLVQLDSAISMELWQVG</sequence>
<reference evidence="5 6" key="1">
    <citation type="journal article" date="2019" name="Sci. Data">
        <title>Hybrid genome assembly and annotation of Danionella translucida.</title>
        <authorList>
            <person name="Kadobianskyi M."/>
            <person name="Schulze L."/>
            <person name="Schuelke M."/>
            <person name="Judkewitz B."/>
        </authorList>
    </citation>
    <scope>NUCLEOTIDE SEQUENCE [LARGE SCALE GENOMIC DNA]</scope>
    <source>
        <strain evidence="5 6">Bolton</strain>
    </source>
</reference>